<dbReference type="GO" id="GO:0045010">
    <property type="term" value="P:actin nucleation"/>
    <property type="evidence" value="ECO:0007669"/>
    <property type="project" value="InterPro"/>
</dbReference>
<organism evidence="5 6">
    <name type="scientific">Patella caerulea</name>
    <name type="common">Rayed Mediterranean limpet</name>
    <dbReference type="NCBI Taxonomy" id="87958"/>
    <lineage>
        <taxon>Eukaryota</taxon>
        <taxon>Metazoa</taxon>
        <taxon>Spiralia</taxon>
        <taxon>Lophotrochozoa</taxon>
        <taxon>Mollusca</taxon>
        <taxon>Gastropoda</taxon>
        <taxon>Patellogastropoda</taxon>
        <taxon>Patelloidea</taxon>
        <taxon>Patellidae</taxon>
        <taxon>Patella</taxon>
    </lineage>
</organism>
<dbReference type="GO" id="GO:0030866">
    <property type="term" value="P:cortical actin cytoskeleton organization"/>
    <property type="evidence" value="ECO:0007669"/>
    <property type="project" value="TreeGrafter"/>
</dbReference>
<feature type="compositionally biased region" description="Polar residues" evidence="3">
    <location>
        <begin position="176"/>
        <end position="191"/>
    </location>
</feature>
<evidence type="ECO:0000256" key="1">
    <source>
        <dbReference type="ARBA" id="ARBA00005271"/>
    </source>
</evidence>
<feature type="region of interest" description="Disordered" evidence="3">
    <location>
        <begin position="132"/>
        <end position="157"/>
    </location>
</feature>
<feature type="coiled-coil region" evidence="2">
    <location>
        <begin position="347"/>
        <end position="389"/>
    </location>
</feature>
<evidence type="ECO:0000256" key="3">
    <source>
        <dbReference type="SAM" id="MobiDB-lite"/>
    </source>
</evidence>
<protein>
    <recommendedName>
        <fullName evidence="4">FH2 domain-containing protein</fullName>
    </recommendedName>
</protein>
<feature type="region of interest" description="Disordered" evidence="3">
    <location>
        <begin position="176"/>
        <end position="198"/>
    </location>
</feature>
<proteinExistence type="inferred from homology"/>
<dbReference type="InterPro" id="IPR042201">
    <property type="entry name" value="FH2_Formin_sf"/>
</dbReference>
<dbReference type="Gene3D" id="1.20.58.2220">
    <property type="entry name" value="Formin, FH2 domain"/>
    <property type="match status" value="1"/>
</dbReference>
<dbReference type="PANTHER" id="PTHR45920">
    <property type="entry name" value="FORMIN HOMOLOGY 2 DOMAIN CONTAINING, ISOFORM I"/>
    <property type="match status" value="1"/>
</dbReference>
<evidence type="ECO:0000256" key="2">
    <source>
        <dbReference type="SAM" id="Coils"/>
    </source>
</evidence>
<dbReference type="SUPFAM" id="SSF101447">
    <property type="entry name" value="Formin homology 2 domain (FH2 domain)"/>
    <property type="match status" value="1"/>
</dbReference>
<gene>
    <name evidence="5" type="ORF">SNE40_008672</name>
</gene>
<feature type="region of interest" description="Disordered" evidence="3">
    <location>
        <begin position="18"/>
        <end position="107"/>
    </location>
</feature>
<reference evidence="5 6" key="1">
    <citation type="submission" date="2024-01" db="EMBL/GenBank/DDBJ databases">
        <title>The genome of the rayed Mediterranean limpet Patella caerulea (Linnaeus, 1758).</title>
        <authorList>
            <person name="Anh-Thu Weber A."/>
            <person name="Halstead-Nussloch G."/>
        </authorList>
    </citation>
    <scope>NUCLEOTIDE SEQUENCE [LARGE SCALE GENOMIC DNA]</scope>
    <source>
        <strain evidence="5">AATW-2023a</strain>
        <tissue evidence="5">Whole specimen</tissue>
    </source>
</reference>
<dbReference type="GO" id="GO:0005737">
    <property type="term" value="C:cytoplasm"/>
    <property type="evidence" value="ECO:0007669"/>
    <property type="project" value="UniProtKB-ARBA"/>
</dbReference>
<sequence>MADNEAFQPVMIGDSIDFLSPSKFGEKRESRDVDLAPKHSGRISCPETENIVKEATDKLTNLEISSSSPSRRSPSNRSQSVCSDDPPPLPKRLPPKSSRSLDFTSGSRCVVTDLDQAMQQMDEQKLQALFGENMPKTSQEENRLSISSKSLEEDDGELETDLDEVLVDFKPSPKFINTTQASQSQPKTKSTKNPDAKKKDYYMPTVNLEDAVKWPENIPRVLRFGQKEVFEGQTLVQWFSSAIDSQHYLHMVLTKHDIRVIFSQFCTYLLGAGVLREKDPGPLHSIYKGSNMYYWAHLEPTTGSHHLELAPTKLTPMWPPPSSVEEEVKPGLKYTEADHQSAMVQIRQQYKDDFDKLKEEHQCELDKVKDDYVKKIKECTERILLLQKEVEHYQVLAGIEKLTQNALSEANAASQEAGQRSSQNGFVGSEDLGNERMIYVTGTPNNSASYNDQIITPECVREGSSYPAYNSPDDNLSPLHPPQELVPTPQKQNSCNELPGGPVVSPLGNVVHAPPPPPGAPPLPGNLNPPPPPPPPPPGMGPPPPPPPPPGMGPPAPPPLPGMGPPPPPPPPGSITKTKGPSKPVISPKSPMKPLFWQRLQVHTLRQREKKLSELQLFWEKVEEPVVDMDEFDSMFCKLPIERKTKTSTTKKKAKTKEVAKVIDAKRSQSVGIFLSSLRLEMVDIENAILNLDTSVIDQEKLKSIYDMRGTEEEIKMISKYLNKHPDVQLDKPDQFLYDLTLVPDFAERIFCFIFQSTFQEEISVIDTKLNNLKMTCEELIDGFGVRRIFGLILTFGNYMNGGSRTRGQADGFGLEILPKIRDVKGKDNRTSLLQYVVLKYIQRYEQEEAGSERVKLPLPDPSDISQASLVNFDDIRKDLKRIKKDFESAEKRADKVLQSSASKNCQEPFHTVMSTFFIKGKQDCKELEDLIDESYKKFEETVIYFCVKPKSGEKEVTAGYFFSFWSSFCKDFKDCWKKEQQKIIKERIKEAQNHVKRLKDDKKVILSQTRSKKAGGLKDRLAKSGMF</sequence>
<feature type="compositionally biased region" description="Basic and acidic residues" evidence="3">
    <location>
        <begin position="24"/>
        <end position="37"/>
    </location>
</feature>
<dbReference type="GO" id="GO:0008017">
    <property type="term" value="F:microtubule binding"/>
    <property type="evidence" value="ECO:0007669"/>
    <property type="project" value="InterPro"/>
</dbReference>
<dbReference type="InterPro" id="IPR001265">
    <property type="entry name" value="Formin_Cappuccino_subfam"/>
</dbReference>
<dbReference type="SMART" id="SM00498">
    <property type="entry name" value="FH2"/>
    <property type="match status" value="1"/>
</dbReference>
<dbReference type="PANTHER" id="PTHR45920:SF7">
    <property type="entry name" value="FORMIN-G"/>
    <property type="match status" value="1"/>
</dbReference>
<dbReference type="GO" id="GO:0051015">
    <property type="term" value="F:actin filament binding"/>
    <property type="evidence" value="ECO:0007669"/>
    <property type="project" value="TreeGrafter"/>
</dbReference>
<dbReference type="Pfam" id="PF02181">
    <property type="entry name" value="FH2"/>
    <property type="match status" value="1"/>
</dbReference>
<evidence type="ECO:0000313" key="5">
    <source>
        <dbReference type="EMBL" id="KAK6180665.1"/>
    </source>
</evidence>
<feature type="coiled-coil region" evidence="2">
    <location>
        <begin position="873"/>
        <end position="900"/>
    </location>
</feature>
<feature type="compositionally biased region" description="Low complexity" evidence="3">
    <location>
        <begin position="65"/>
        <end position="84"/>
    </location>
</feature>
<dbReference type="GO" id="GO:0005884">
    <property type="term" value="C:actin filament"/>
    <property type="evidence" value="ECO:0007669"/>
    <property type="project" value="InterPro"/>
</dbReference>
<comment type="caution">
    <text evidence="5">The sequence shown here is derived from an EMBL/GenBank/DDBJ whole genome shotgun (WGS) entry which is preliminary data.</text>
</comment>
<dbReference type="PROSITE" id="PS51444">
    <property type="entry name" value="FH2"/>
    <property type="match status" value="1"/>
</dbReference>
<accession>A0AAN8JSD1</accession>
<keyword evidence="6" id="KW-1185">Reference proteome</keyword>
<evidence type="ECO:0000259" key="4">
    <source>
        <dbReference type="PROSITE" id="PS51444"/>
    </source>
</evidence>
<feature type="coiled-coil region" evidence="2">
    <location>
        <begin position="982"/>
        <end position="1009"/>
    </location>
</feature>
<feature type="compositionally biased region" description="Pro residues" evidence="3">
    <location>
        <begin position="513"/>
        <end position="573"/>
    </location>
</feature>
<feature type="domain" description="FH2" evidence="4">
    <location>
        <begin position="582"/>
        <end position="999"/>
    </location>
</feature>
<name>A0AAN8JSD1_PATCE</name>
<feature type="region of interest" description="Disordered" evidence="3">
    <location>
        <begin position="462"/>
        <end position="592"/>
    </location>
</feature>
<dbReference type="PRINTS" id="PR00828">
    <property type="entry name" value="FORMIN"/>
</dbReference>
<evidence type="ECO:0000313" key="6">
    <source>
        <dbReference type="Proteomes" id="UP001347796"/>
    </source>
</evidence>
<comment type="similarity">
    <text evidence="1">Belongs to the formin homology family. Cappuccino subfamily.</text>
</comment>
<dbReference type="AlphaFoldDB" id="A0AAN8JSD1"/>
<dbReference type="InterPro" id="IPR015425">
    <property type="entry name" value="FH2_Formin"/>
</dbReference>
<dbReference type="EMBL" id="JAZGQO010000007">
    <property type="protein sequence ID" value="KAK6180665.1"/>
    <property type="molecule type" value="Genomic_DNA"/>
</dbReference>
<keyword evidence="2" id="KW-0175">Coiled coil</keyword>
<dbReference type="Proteomes" id="UP001347796">
    <property type="component" value="Unassembled WGS sequence"/>
</dbReference>